<dbReference type="InterPro" id="IPR006703">
    <property type="entry name" value="G_AIG1"/>
</dbReference>
<dbReference type="OrthoDB" id="5985928at2759"/>
<dbReference type="EMBL" id="JACASF010000007">
    <property type="protein sequence ID" value="KAF6469466.1"/>
    <property type="molecule type" value="Genomic_DNA"/>
</dbReference>
<dbReference type="InterPro" id="IPR027417">
    <property type="entry name" value="P-loop_NTPase"/>
</dbReference>
<dbReference type="Pfam" id="PF04548">
    <property type="entry name" value="AIG1"/>
    <property type="match status" value="1"/>
</dbReference>
<dbReference type="CDD" id="cd01852">
    <property type="entry name" value="AIG1"/>
    <property type="match status" value="1"/>
</dbReference>
<evidence type="ECO:0000256" key="3">
    <source>
        <dbReference type="ARBA" id="ARBA00023134"/>
    </source>
</evidence>
<dbReference type="GO" id="GO:0005829">
    <property type="term" value="C:cytosol"/>
    <property type="evidence" value="ECO:0007669"/>
    <property type="project" value="TreeGrafter"/>
</dbReference>
<keyword evidence="3" id="KW-0342">GTP-binding</keyword>
<reference evidence="7 8" key="1">
    <citation type="journal article" date="2020" name="Nature">
        <title>Six reference-quality genomes reveal evolution of bat adaptations.</title>
        <authorList>
            <person name="Jebb D."/>
            <person name="Huang Z."/>
            <person name="Pippel M."/>
            <person name="Hughes G.M."/>
            <person name="Lavrichenko K."/>
            <person name="Devanna P."/>
            <person name="Winkler S."/>
            <person name="Jermiin L.S."/>
            <person name="Skirmuntt E.C."/>
            <person name="Katzourakis A."/>
            <person name="Burkitt-Gray L."/>
            <person name="Ray D.A."/>
            <person name="Sullivan K.A.M."/>
            <person name="Roscito J.G."/>
            <person name="Kirilenko B.M."/>
            <person name="Davalos L.M."/>
            <person name="Corthals A.P."/>
            <person name="Power M.L."/>
            <person name="Jones G."/>
            <person name="Ransome R.D."/>
            <person name="Dechmann D.K.N."/>
            <person name="Locatelli A.G."/>
            <person name="Puechmaille S.J."/>
            <person name="Fedrigo O."/>
            <person name="Jarvis E.D."/>
            <person name="Hiller M."/>
            <person name="Vernes S.C."/>
            <person name="Myers E.W."/>
            <person name="Teeling E.C."/>
        </authorList>
    </citation>
    <scope>NUCLEOTIDE SEQUENCE [LARGE SCALE GENOMIC DNA]</scope>
    <source>
        <strain evidence="7">MMolMol1</strain>
        <tissue evidence="7">Muscle</tissue>
    </source>
</reference>
<evidence type="ECO:0000259" key="6">
    <source>
        <dbReference type="PROSITE" id="PS51720"/>
    </source>
</evidence>
<evidence type="ECO:0000256" key="4">
    <source>
        <dbReference type="SAM" id="Coils"/>
    </source>
</evidence>
<gene>
    <name evidence="7" type="ORF">HJG59_005624</name>
</gene>
<evidence type="ECO:0000313" key="7">
    <source>
        <dbReference type="EMBL" id="KAF6469466.1"/>
    </source>
</evidence>
<dbReference type="PANTHER" id="PTHR10903:SF182">
    <property type="entry name" value="GTPASE IMAP FAMILY MEMBER 4"/>
    <property type="match status" value="1"/>
</dbReference>
<dbReference type="FunFam" id="3.40.50.300:FF:000366">
    <property type="entry name" value="GTPase, IMAP family member 2"/>
    <property type="match status" value="1"/>
</dbReference>
<feature type="coiled-coil region" evidence="4">
    <location>
        <begin position="226"/>
        <end position="294"/>
    </location>
</feature>
<protein>
    <submittedName>
        <fullName evidence="7">GTPase, IMAP family member 4</fullName>
    </submittedName>
</protein>
<keyword evidence="4" id="KW-0175">Coiled coil</keyword>
<dbReference type="PANTHER" id="PTHR10903">
    <property type="entry name" value="GTPASE, IMAP FAMILY MEMBER-RELATED"/>
    <property type="match status" value="1"/>
</dbReference>
<dbReference type="InParanoid" id="A0A7J8HB28"/>
<dbReference type="SUPFAM" id="SSF52540">
    <property type="entry name" value="P-loop containing nucleoside triphosphate hydrolases"/>
    <property type="match status" value="1"/>
</dbReference>
<feature type="region of interest" description="Disordered" evidence="5">
    <location>
        <begin position="1"/>
        <end position="26"/>
    </location>
</feature>
<feature type="compositionally biased region" description="Basic and acidic residues" evidence="5">
    <location>
        <begin position="16"/>
        <end position="26"/>
    </location>
</feature>
<evidence type="ECO:0000256" key="5">
    <source>
        <dbReference type="SAM" id="MobiDB-lite"/>
    </source>
</evidence>
<dbReference type="GO" id="GO:0005525">
    <property type="term" value="F:GTP binding"/>
    <property type="evidence" value="ECO:0007669"/>
    <property type="project" value="UniProtKB-KW"/>
</dbReference>
<feature type="domain" description="AIG1-type G" evidence="6">
    <location>
        <begin position="28"/>
        <end position="230"/>
    </location>
</feature>
<evidence type="ECO:0000256" key="1">
    <source>
        <dbReference type="ARBA" id="ARBA00008535"/>
    </source>
</evidence>
<accession>A0A7J8HB28</accession>
<dbReference type="AlphaFoldDB" id="A0A7J8HB28"/>
<comment type="caution">
    <text evidence="7">The sequence shown here is derived from an EMBL/GenBank/DDBJ whole genome shotgun (WGS) entry which is preliminary data.</text>
</comment>
<evidence type="ECO:0000313" key="8">
    <source>
        <dbReference type="Proteomes" id="UP000550707"/>
    </source>
</evidence>
<dbReference type="Proteomes" id="UP000550707">
    <property type="component" value="Unassembled WGS sequence"/>
</dbReference>
<dbReference type="FunCoup" id="A0A7J8HB28">
    <property type="interactions" value="239"/>
</dbReference>
<sequence length="329" mass="37357">MAALCPGMSSSFSEPRTSHGFENQDSRDSQLRLVLVGKTGAGKSATGNSILGKKKFHSSIAAKSTTKVCEKGSSTWSGREIVVVDTPGIFDTEVPAADTEKEIAHFIVLTSPGPHALLLVVRLGRYTWEEEKAVKKMLTMFGSKARRYMILIFTGKDNLDGMEFHDYLKEAPKVLQDLVAEFRDRHCVLNNKATGAEQEAQRAQLLDMVQCVVMENEGGFYTNQMFQRAEAEIQKLIHAIQEQSRAELEREKRQLREEYEENIRKLQDEQERIMRKADMERTLAERERSCAERQQNARAEAEGQEDILDVILTVFNIAFFILKLVFMDN</sequence>
<dbReference type="InterPro" id="IPR045058">
    <property type="entry name" value="GIMA/IAN/Toc"/>
</dbReference>
<evidence type="ECO:0000256" key="2">
    <source>
        <dbReference type="ARBA" id="ARBA00022741"/>
    </source>
</evidence>
<dbReference type="PROSITE" id="PS51720">
    <property type="entry name" value="G_AIG1"/>
    <property type="match status" value="1"/>
</dbReference>
<keyword evidence="2" id="KW-0547">Nucleotide-binding</keyword>
<name>A0A7J8HB28_MOLMO</name>
<proteinExistence type="inferred from homology"/>
<keyword evidence="8" id="KW-1185">Reference proteome</keyword>
<comment type="similarity">
    <text evidence="1">Belongs to the TRAFAC class TrmE-Era-EngA-EngB-Septin-like GTPase superfamily. AIG1/Toc34/Toc159-like paraseptin GTPase family. IAN subfamily.</text>
</comment>
<dbReference type="Gene3D" id="3.40.50.300">
    <property type="entry name" value="P-loop containing nucleotide triphosphate hydrolases"/>
    <property type="match status" value="1"/>
</dbReference>
<organism evidence="7 8">
    <name type="scientific">Molossus molossus</name>
    <name type="common">Pallas' mastiff bat</name>
    <name type="synonym">Vespertilio molossus</name>
    <dbReference type="NCBI Taxonomy" id="27622"/>
    <lineage>
        <taxon>Eukaryota</taxon>
        <taxon>Metazoa</taxon>
        <taxon>Chordata</taxon>
        <taxon>Craniata</taxon>
        <taxon>Vertebrata</taxon>
        <taxon>Euteleostomi</taxon>
        <taxon>Mammalia</taxon>
        <taxon>Eutheria</taxon>
        <taxon>Laurasiatheria</taxon>
        <taxon>Chiroptera</taxon>
        <taxon>Yangochiroptera</taxon>
        <taxon>Molossidae</taxon>
        <taxon>Molossus</taxon>
    </lineage>
</organism>